<dbReference type="GO" id="GO:0015074">
    <property type="term" value="P:DNA integration"/>
    <property type="evidence" value="ECO:0007669"/>
    <property type="project" value="UniProtKB-KW"/>
</dbReference>
<dbReference type="PANTHER" id="PTHR30349">
    <property type="entry name" value="PHAGE INTEGRASE-RELATED"/>
    <property type="match status" value="1"/>
</dbReference>
<evidence type="ECO:0000313" key="10">
    <source>
        <dbReference type="Proteomes" id="UP000322214"/>
    </source>
</evidence>
<dbReference type="InterPro" id="IPR050090">
    <property type="entry name" value="Tyrosine_recombinase_XerCD"/>
</dbReference>
<organism evidence="9 10">
    <name type="scientific">Mariniblastus fucicola</name>
    <dbReference type="NCBI Taxonomy" id="980251"/>
    <lineage>
        <taxon>Bacteria</taxon>
        <taxon>Pseudomonadati</taxon>
        <taxon>Planctomycetota</taxon>
        <taxon>Planctomycetia</taxon>
        <taxon>Pirellulales</taxon>
        <taxon>Pirellulaceae</taxon>
        <taxon>Mariniblastus</taxon>
    </lineage>
</organism>
<reference evidence="9 10" key="1">
    <citation type="submission" date="2019-08" db="EMBL/GenBank/DDBJ databases">
        <title>Deep-cultivation of Planctomycetes and their phenomic and genomic characterization uncovers novel biology.</title>
        <authorList>
            <person name="Wiegand S."/>
            <person name="Jogler M."/>
            <person name="Boedeker C."/>
            <person name="Pinto D."/>
            <person name="Vollmers J."/>
            <person name="Rivas-Marin E."/>
            <person name="Kohn T."/>
            <person name="Peeters S.H."/>
            <person name="Heuer A."/>
            <person name="Rast P."/>
            <person name="Oberbeckmann S."/>
            <person name="Bunk B."/>
            <person name="Jeske O."/>
            <person name="Meyerdierks A."/>
            <person name="Storesund J.E."/>
            <person name="Kallscheuer N."/>
            <person name="Luecker S."/>
            <person name="Lage O.M."/>
            <person name="Pohl T."/>
            <person name="Merkel B.J."/>
            <person name="Hornburger P."/>
            <person name="Mueller R.-W."/>
            <person name="Bruemmer F."/>
            <person name="Labrenz M."/>
            <person name="Spormann A.M."/>
            <person name="Op den Camp H."/>
            <person name="Overmann J."/>
            <person name="Amann R."/>
            <person name="Jetten M.S.M."/>
            <person name="Mascher T."/>
            <person name="Medema M.H."/>
            <person name="Devos D.P."/>
            <person name="Kaster A.-K."/>
            <person name="Ovreas L."/>
            <person name="Rohde M."/>
            <person name="Galperin M.Y."/>
            <person name="Jogler C."/>
        </authorList>
    </citation>
    <scope>NUCLEOTIDE SEQUENCE [LARGE SCALE GENOMIC DNA]</scope>
    <source>
        <strain evidence="9 10">FC18</strain>
    </source>
</reference>
<dbReference type="STRING" id="980251.GCA_001642875_00840"/>
<dbReference type="InterPro" id="IPR010998">
    <property type="entry name" value="Integrase_recombinase_N"/>
</dbReference>
<dbReference type="GO" id="GO:0006310">
    <property type="term" value="P:DNA recombination"/>
    <property type="evidence" value="ECO:0007669"/>
    <property type="project" value="UniProtKB-KW"/>
</dbReference>
<evidence type="ECO:0000256" key="4">
    <source>
        <dbReference type="ARBA" id="ARBA00023172"/>
    </source>
</evidence>
<keyword evidence="10" id="KW-1185">Reference proteome</keyword>
<sequence length="445" mass="49329">MSPSSPAHRQPPIHTYNNGQPYQIARGRAAQRSPLEHAVRKGHSILRGRPTSDEFLASVKRELKIRKYASNSITNYVSALNGFLAWFGAAPNSVTSEDVRNYLEMLVDGGASSSHLAVNLSAIRTAFDKFCCRDVTLGLATPRQKKRQPVVLAAAEVTRIFNAAPTRMSKLAIGIMYAAGLRNSELCKLRVHDLDFDRQTIRVANGKGASDRLVMLPVSFTTALKAACVERQGDDYIFPSLNHRENRHISPRTLQRWVITAADLAGVAKRVTPHSFRHAFATHLLENGTDIRFIQKLLGHQRLETTTIYTHVAKLNTARVVSPLDQLQKSNAVDKSNNESSRDSRSVGRLQILMTPHGNGQSADVSLLIPSPIPGEQVILDGILVRLDACKWVQLELPLAEDWIPLLSALPAIQRERILSPEFFENIRGHISSRFLATIPDQRSG</sequence>
<evidence type="ECO:0000256" key="3">
    <source>
        <dbReference type="ARBA" id="ARBA00023125"/>
    </source>
</evidence>
<evidence type="ECO:0000256" key="5">
    <source>
        <dbReference type="PROSITE-ProRule" id="PRU01248"/>
    </source>
</evidence>
<dbReference type="PROSITE" id="PS51898">
    <property type="entry name" value="TYR_RECOMBINASE"/>
    <property type="match status" value="1"/>
</dbReference>
<dbReference type="SUPFAM" id="SSF56349">
    <property type="entry name" value="DNA breaking-rejoining enzymes"/>
    <property type="match status" value="1"/>
</dbReference>
<name>A0A5B9PJF8_9BACT</name>
<keyword evidence="4" id="KW-0233">DNA recombination</keyword>
<dbReference type="Gene3D" id="1.10.150.130">
    <property type="match status" value="1"/>
</dbReference>
<evidence type="ECO:0000259" key="8">
    <source>
        <dbReference type="PROSITE" id="PS51900"/>
    </source>
</evidence>
<dbReference type="OrthoDB" id="255655at2"/>
<dbReference type="GO" id="GO:0003677">
    <property type="term" value="F:DNA binding"/>
    <property type="evidence" value="ECO:0007669"/>
    <property type="project" value="UniProtKB-UniRule"/>
</dbReference>
<dbReference type="InterPro" id="IPR044068">
    <property type="entry name" value="CB"/>
</dbReference>
<evidence type="ECO:0000256" key="6">
    <source>
        <dbReference type="SAM" id="MobiDB-lite"/>
    </source>
</evidence>
<gene>
    <name evidence="9" type="primary">xerD_4</name>
    <name evidence="9" type="ORF">MFFC18_47290</name>
</gene>
<accession>A0A5B9PJF8</accession>
<proteinExistence type="inferred from homology"/>
<dbReference type="InterPro" id="IPR002104">
    <property type="entry name" value="Integrase_catalytic"/>
</dbReference>
<dbReference type="Proteomes" id="UP000322214">
    <property type="component" value="Chromosome"/>
</dbReference>
<protein>
    <submittedName>
        <fullName evidence="9">Tyrosine recombinase XerD</fullName>
    </submittedName>
</protein>
<dbReference type="InterPro" id="IPR004107">
    <property type="entry name" value="Integrase_SAM-like_N"/>
</dbReference>
<dbReference type="KEGG" id="mff:MFFC18_47290"/>
<dbReference type="InterPro" id="IPR011010">
    <property type="entry name" value="DNA_brk_join_enz"/>
</dbReference>
<comment type="similarity">
    <text evidence="1">Belongs to the 'phage' integrase family.</text>
</comment>
<dbReference type="PROSITE" id="PS51900">
    <property type="entry name" value="CB"/>
    <property type="match status" value="1"/>
</dbReference>
<dbReference type="PANTHER" id="PTHR30349:SF64">
    <property type="entry name" value="PROPHAGE INTEGRASE INTD-RELATED"/>
    <property type="match status" value="1"/>
</dbReference>
<dbReference type="RefSeq" id="WP_075083638.1">
    <property type="nucleotide sequence ID" value="NZ_CP042912.1"/>
</dbReference>
<keyword evidence="3 5" id="KW-0238">DNA-binding</keyword>
<dbReference type="Pfam" id="PF13495">
    <property type="entry name" value="Phage_int_SAM_4"/>
    <property type="match status" value="1"/>
</dbReference>
<dbReference type="Gene3D" id="1.10.443.10">
    <property type="entry name" value="Intergrase catalytic core"/>
    <property type="match status" value="1"/>
</dbReference>
<evidence type="ECO:0000259" key="7">
    <source>
        <dbReference type="PROSITE" id="PS51898"/>
    </source>
</evidence>
<dbReference type="Pfam" id="PF00589">
    <property type="entry name" value="Phage_integrase"/>
    <property type="match status" value="1"/>
</dbReference>
<dbReference type="EMBL" id="CP042912">
    <property type="protein sequence ID" value="QEG24806.1"/>
    <property type="molecule type" value="Genomic_DNA"/>
</dbReference>
<evidence type="ECO:0000256" key="2">
    <source>
        <dbReference type="ARBA" id="ARBA00022908"/>
    </source>
</evidence>
<evidence type="ECO:0000256" key="1">
    <source>
        <dbReference type="ARBA" id="ARBA00008857"/>
    </source>
</evidence>
<dbReference type="InterPro" id="IPR013762">
    <property type="entry name" value="Integrase-like_cat_sf"/>
</dbReference>
<feature type="domain" description="Core-binding (CB)" evidence="8">
    <location>
        <begin position="50"/>
        <end position="131"/>
    </location>
</feature>
<dbReference type="AlphaFoldDB" id="A0A5B9PJF8"/>
<feature type="region of interest" description="Disordered" evidence="6">
    <location>
        <begin position="1"/>
        <end position="20"/>
    </location>
</feature>
<evidence type="ECO:0000313" key="9">
    <source>
        <dbReference type="EMBL" id="QEG24806.1"/>
    </source>
</evidence>
<keyword evidence="2" id="KW-0229">DNA integration</keyword>
<feature type="domain" description="Tyr recombinase" evidence="7">
    <location>
        <begin position="147"/>
        <end position="322"/>
    </location>
</feature>